<comment type="caution">
    <text evidence="2">The sequence shown here is derived from an EMBL/GenBank/DDBJ whole genome shotgun (WGS) entry which is preliminary data.</text>
</comment>
<feature type="compositionally biased region" description="Polar residues" evidence="1">
    <location>
        <begin position="130"/>
        <end position="142"/>
    </location>
</feature>
<evidence type="ECO:0000313" key="2">
    <source>
        <dbReference type="EMBL" id="KAK8787677.1"/>
    </source>
</evidence>
<organism evidence="2 3">
    <name type="scientific">Amblyomma americanum</name>
    <name type="common">Lone star tick</name>
    <dbReference type="NCBI Taxonomy" id="6943"/>
    <lineage>
        <taxon>Eukaryota</taxon>
        <taxon>Metazoa</taxon>
        <taxon>Ecdysozoa</taxon>
        <taxon>Arthropoda</taxon>
        <taxon>Chelicerata</taxon>
        <taxon>Arachnida</taxon>
        <taxon>Acari</taxon>
        <taxon>Parasitiformes</taxon>
        <taxon>Ixodida</taxon>
        <taxon>Ixodoidea</taxon>
        <taxon>Ixodidae</taxon>
        <taxon>Amblyomminae</taxon>
        <taxon>Amblyomma</taxon>
    </lineage>
</organism>
<accession>A0AAQ4FK78</accession>
<dbReference type="AlphaFoldDB" id="A0AAQ4FK78"/>
<keyword evidence="3" id="KW-1185">Reference proteome</keyword>
<dbReference type="Proteomes" id="UP001321473">
    <property type="component" value="Unassembled WGS sequence"/>
</dbReference>
<evidence type="ECO:0000313" key="3">
    <source>
        <dbReference type="Proteomes" id="UP001321473"/>
    </source>
</evidence>
<evidence type="ECO:0000256" key="1">
    <source>
        <dbReference type="SAM" id="MobiDB-lite"/>
    </source>
</evidence>
<protein>
    <submittedName>
        <fullName evidence="2">Uncharacterized protein</fullName>
    </submittedName>
</protein>
<sequence>MVVGTLLGTVHLCRLHPGTEGSAFGVLNIFFRQGPGDGRSFFVVMETAVGGTKYPKCTPIPDQERHANRQSLVKRGVAQASGVRITCPSPYTLFRRRKERMGLKPCPFSREPTDPATKPPLETTADACGSRSQARPMWTTTAPHRILSSRLAESPK</sequence>
<name>A0AAQ4FK78_AMBAM</name>
<feature type="region of interest" description="Disordered" evidence="1">
    <location>
        <begin position="103"/>
        <end position="156"/>
    </location>
</feature>
<gene>
    <name evidence="2" type="ORF">V5799_022547</name>
</gene>
<dbReference type="EMBL" id="JARKHS020001564">
    <property type="protein sequence ID" value="KAK8787677.1"/>
    <property type="molecule type" value="Genomic_DNA"/>
</dbReference>
<proteinExistence type="predicted"/>
<reference evidence="2 3" key="1">
    <citation type="journal article" date="2023" name="Arcadia Sci">
        <title>De novo assembly of a long-read Amblyomma americanum tick genome.</title>
        <authorList>
            <person name="Chou S."/>
            <person name="Poskanzer K.E."/>
            <person name="Rollins M."/>
            <person name="Thuy-Boun P.S."/>
        </authorList>
    </citation>
    <scope>NUCLEOTIDE SEQUENCE [LARGE SCALE GENOMIC DNA]</scope>
    <source>
        <strain evidence="2">F_SG_1</strain>
        <tissue evidence="2">Salivary glands</tissue>
    </source>
</reference>